<dbReference type="InterPro" id="IPR013551">
    <property type="entry name" value="YicC-like_C"/>
</dbReference>
<dbReference type="Pfam" id="PF08340">
    <property type="entry name" value="YicC-like_C"/>
    <property type="match status" value="1"/>
</dbReference>
<dbReference type="RefSeq" id="WP_274358935.1">
    <property type="nucleotide sequence ID" value="NZ_CP118101.1"/>
</dbReference>
<dbReference type="PANTHER" id="PTHR30636">
    <property type="entry name" value="UPF0701 PROTEIN YICC"/>
    <property type="match status" value="1"/>
</dbReference>
<keyword evidence="2" id="KW-0540">Nuclease</keyword>
<feature type="domain" description="Endoribonuclease YicC-like C-terminal" evidence="7">
    <location>
        <begin position="180"/>
        <end position="296"/>
    </location>
</feature>
<feature type="domain" description="Endoribonuclease YicC-like N-terminal" evidence="6">
    <location>
        <begin position="4"/>
        <end position="161"/>
    </location>
</feature>
<protein>
    <submittedName>
        <fullName evidence="8">YicC family protein</fullName>
    </submittedName>
</protein>
<evidence type="ECO:0000256" key="3">
    <source>
        <dbReference type="ARBA" id="ARBA00022759"/>
    </source>
</evidence>
<gene>
    <name evidence="8" type="ORF">PUW23_18135</name>
</gene>
<dbReference type="AlphaFoldDB" id="A0AAX3MYA9"/>
<evidence type="ECO:0000313" key="8">
    <source>
        <dbReference type="EMBL" id="WDH81435.1"/>
    </source>
</evidence>
<evidence type="ECO:0000256" key="4">
    <source>
        <dbReference type="ARBA" id="ARBA00022801"/>
    </source>
</evidence>
<sequence length="296" mass="33715">MSFSMTGYGQYLLSYGGYKVQLEVKSVNHRYCEVVFRMPREWSRFEDGLRRMVQRKLARGRIDVFITRELDDSGSSGTVLNKQMAAAYLEASRELESSFGMKGNLTISEMLQLPGVLVSSEEMSNLSVFEDENWETALQEGLALALDELLDMRSREGNHLAADLKSRILSLQAHHAAMVQLAPAVVTEYRSKLRQRLSEISDAPFDEHRFGMEIAIFADRSNIDEELTRLSSHMAQCEELLTVREPIGRKLDFLIQEMNREVNTIGTKAHHLGLVNRVVEMKAELEKIREQAANLE</sequence>
<evidence type="ECO:0000256" key="2">
    <source>
        <dbReference type="ARBA" id="ARBA00022722"/>
    </source>
</evidence>
<comment type="cofactor">
    <cofactor evidence="1">
        <name>a divalent metal cation</name>
        <dbReference type="ChEBI" id="CHEBI:60240"/>
    </cofactor>
</comment>
<dbReference type="Pfam" id="PF03755">
    <property type="entry name" value="YicC-like_N"/>
    <property type="match status" value="1"/>
</dbReference>
<dbReference type="GO" id="GO:0016787">
    <property type="term" value="F:hydrolase activity"/>
    <property type="evidence" value="ECO:0007669"/>
    <property type="project" value="UniProtKB-KW"/>
</dbReference>
<organism evidence="8 9">
    <name type="scientific">Paenibacillus urinalis</name>
    <dbReference type="NCBI Taxonomy" id="521520"/>
    <lineage>
        <taxon>Bacteria</taxon>
        <taxon>Bacillati</taxon>
        <taxon>Bacillota</taxon>
        <taxon>Bacilli</taxon>
        <taxon>Bacillales</taxon>
        <taxon>Paenibacillaceae</taxon>
        <taxon>Paenibacillus</taxon>
    </lineage>
</organism>
<dbReference type="InterPro" id="IPR005229">
    <property type="entry name" value="YicC/YloC-like"/>
</dbReference>
<keyword evidence="4" id="KW-0378">Hydrolase</keyword>
<proteinExistence type="inferred from homology"/>
<evidence type="ECO:0000259" key="7">
    <source>
        <dbReference type="Pfam" id="PF08340"/>
    </source>
</evidence>
<keyword evidence="3" id="KW-0255">Endonuclease</keyword>
<dbReference type="NCBIfam" id="TIGR00255">
    <property type="entry name" value="YicC/YloC family endoribonuclease"/>
    <property type="match status" value="1"/>
</dbReference>
<dbReference type="EMBL" id="CP118101">
    <property type="protein sequence ID" value="WDH81435.1"/>
    <property type="molecule type" value="Genomic_DNA"/>
</dbReference>
<accession>A0AAX3MYA9</accession>
<reference evidence="8" key="1">
    <citation type="submission" date="2023-02" db="EMBL/GenBank/DDBJ databases">
        <title>Pathogen: clinical or host-associated sample.</title>
        <authorList>
            <person name="Hergert J."/>
            <person name="Casey R."/>
            <person name="Wagner J."/>
            <person name="Young E.L."/>
            <person name="Oakeson K.F."/>
        </authorList>
    </citation>
    <scope>NUCLEOTIDE SEQUENCE</scope>
    <source>
        <strain evidence="8">2022CK-00830</strain>
    </source>
</reference>
<evidence type="ECO:0000259" key="6">
    <source>
        <dbReference type="Pfam" id="PF03755"/>
    </source>
</evidence>
<comment type="similarity">
    <text evidence="5">Belongs to the YicC/YloC family.</text>
</comment>
<evidence type="ECO:0000313" key="9">
    <source>
        <dbReference type="Proteomes" id="UP001220962"/>
    </source>
</evidence>
<dbReference type="PANTHER" id="PTHR30636:SF3">
    <property type="entry name" value="UPF0701 PROTEIN YICC"/>
    <property type="match status" value="1"/>
</dbReference>
<evidence type="ECO:0000256" key="5">
    <source>
        <dbReference type="ARBA" id="ARBA00035648"/>
    </source>
</evidence>
<name>A0AAX3MYA9_9BACL</name>
<dbReference type="InterPro" id="IPR013527">
    <property type="entry name" value="YicC-like_N"/>
</dbReference>
<dbReference type="GO" id="GO:0004521">
    <property type="term" value="F:RNA endonuclease activity"/>
    <property type="evidence" value="ECO:0007669"/>
    <property type="project" value="InterPro"/>
</dbReference>
<evidence type="ECO:0000256" key="1">
    <source>
        <dbReference type="ARBA" id="ARBA00001968"/>
    </source>
</evidence>
<dbReference type="Proteomes" id="UP001220962">
    <property type="component" value="Chromosome"/>
</dbReference>